<name>A0AAD1HNM3_9MYCO</name>
<evidence type="ECO:0000313" key="2">
    <source>
        <dbReference type="Proteomes" id="UP000467327"/>
    </source>
</evidence>
<dbReference type="EMBL" id="AP022561">
    <property type="protein sequence ID" value="BBX08030.1"/>
    <property type="molecule type" value="Genomic_DNA"/>
</dbReference>
<organism evidence="1 2">
    <name type="scientific">Mycolicibacterium aichiense</name>
    <dbReference type="NCBI Taxonomy" id="1799"/>
    <lineage>
        <taxon>Bacteria</taxon>
        <taxon>Bacillati</taxon>
        <taxon>Actinomycetota</taxon>
        <taxon>Actinomycetes</taxon>
        <taxon>Mycobacteriales</taxon>
        <taxon>Mycobacteriaceae</taxon>
        <taxon>Mycolicibacterium</taxon>
    </lineage>
</organism>
<dbReference type="AlphaFoldDB" id="A0AAD1HNM3"/>
<reference evidence="1 2" key="1">
    <citation type="journal article" date="2019" name="Emerg. Microbes Infect.">
        <title>Comprehensive subspecies identification of 175 nontuberculous mycobacteria species based on 7547 genomic profiles.</title>
        <authorList>
            <person name="Matsumoto Y."/>
            <person name="Kinjo T."/>
            <person name="Motooka D."/>
            <person name="Nabeya D."/>
            <person name="Jung N."/>
            <person name="Uechi K."/>
            <person name="Horii T."/>
            <person name="Iida T."/>
            <person name="Fujita J."/>
            <person name="Nakamura S."/>
        </authorList>
    </citation>
    <scope>NUCLEOTIDE SEQUENCE [LARGE SCALE GENOMIC DNA]</scope>
    <source>
        <strain evidence="1 2">JCM 6376</strain>
    </source>
</reference>
<dbReference type="KEGG" id="maic:MAIC_28330"/>
<evidence type="ECO:0000313" key="1">
    <source>
        <dbReference type="EMBL" id="BBX08030.1"/>
    </source>
</evidence>
<accession>A0AAD1HNM3</accession>
<sequence>MSETTTEPETAAVQAAAEQPQERTTIVVRHVLERQIAAGQALSSQLLDVATDVTTAIAHAPAAFAGAIQDGETIAAAWERTGTGVQDVVDDARGRLRAAVVSYVGHQATLPVAVLGYAGEVAGSVASAQGTLAGSALDGAFAVAAAATQGDDVRAALGRNIEELRATATAARGDVNESVKRAGREVREAVGGDVEPLVAAITGAGEDS</sequence>
<gene>
    <name evidence="1" type="ORF">MAIC_28330</name>
</gene>
<keyword evidence="2" id="KW-1185">Reference proteome</keyword>
<dbReference type="RefSeq" id="WP_115320118.1">
    <property type="nucleotide sequence ID" value="NZ_AP022561.1"/>
</dbReference>
<dbReference type="Proteomes" id="UP000467327">
    <property type="component" value="Chromosome"/>
</dbReference>
<proteinExistence type="predicted"/>
<protein>
    <submittedName>
        <fullName evidence="1">Uncharacterized protein</fullName>
    </submittedName>
</protein>